<reference evidence="3 4" key="1">
    <citation type="journal article" date="2013" name="Curr. Biol.">
        <title>The Genome of the Foraminiferan Reticulomyxa filosa.</title>
        <authorList>
            <person name="Glockner G."/>
            <person name="Hulsmann N."/>
            <person name="Schleicher M."/>
            <person name="Noegel A.A."/>
            <person name="Eichinger L."/>
            <person name="Gallinger C."/>
            <person name="Pawlowski J."/>
            <person name="Sierra R."/>
            <person name="Euteneuer U."/>
            <person name="Pillet L."/>
            <person name="Moustafa A."/>
            <person name="Platzer M."/>
            <person name="Groth M."/>
            <person name="Szafranski K."/>
            <person name="Schliwa M."/>
        </authorList>
    </citation>
    <scope>NUCLEOTIDE SEQUENCE [LARGE SCALE GENOMIC DNA]</scope>
</reference>
<dbReference type="Proteomes" id="UP000023152">
    <property type="component" value="Unassembled WGS sequence"/>
</dbReference>
<keyword evidence="2" id="KW-0472">Membrane</keyword>
<name>X6MW80_RETFI</name>
<evidence type="ECO:0000256" key="2">
    <source>
        <dbReference type="SAM" id="Phobius"/>
    </source>
</evidence>
<feature type="compositionally biased region" description="Acidic residues" evidence="1">
    <location>
        <begin position="347"/>
        <end position="359"/>
    </location>
</feature>
<feature type="transmembrane region" description="Helical" evidence="2">
    <location>
        <begin position="178"/>
        <end position="197"/>
    </location>
</feature>
<accession>X6MW80</accession>
<feature type="transmembrane region" description="Helical" evidence="2">
    <location>
        <begin position="52"/>
        <end position="74"/>
    </location>
</feature>
<sequence length="560" mass="62172">MSIGKKGSIVQCACQHLTQMVVYNTSNKASISYSTKDTTFKDFSIHTVNNHIQSTVVVIVVWACTVVVMLYSFFCDKKEHAPLLARANVFKSKKKTTTPMLTYKITMNNILCDVIRNLRLNAFEKDVDGVECRILINTNRNPTTRFQRFCCRRMNDEHFCFGICFSAYGTNQSILQRCAVFQVFLLGALAMLTLWYGGVVRIVETMADLQFAVVVSSVILIPPYVLRYVWRNTVPVDDGTFDDELLTRRLTECVITETDFGADVIELFTSTIPSKQQNNAVSAGLPGLHQQRTIGDLLLERLKKNNRSAADGGILRREASPDAARKKSKNKDKDKVKDKDKDKDNNGNDDDDSSDDTSDSDNKVVQNLSEPDTPGDATAGQEPGVTSGDPFVTPGAQPSGSSKDSKKDESKVSLQALSSTTAAATTAAAAAAAATSVKVKYTRTKYDSIDCGVNFAEIPNHQVLKIEFTEKPFKIELDKDVHEYNLCAKKIENRYAREMGLKEGMICVQVGDQYVHGLLGHFIERILYDEPLPVITGWVDATAVQWIFLLLLLLLLLPLV</sequence>
<keyword evidence="2" id="KW-1133">Transmembrane helix</keyword>
<feature type="compositionally biased region" description="Basic and acidic residues" evidence="1">
    <location>
        <begin position="314"/>
        <end position="346"/>
    </location>
</feature>
<gene>
    <name evidence="3" type="ORF">RFI_19021</name>
</gene>
<evidence type="ECO:0000313" key="3">
    <source>
        <dbReference type="EMBL" id="ETO18258.1"/>
    </source>
</evidence>
<evidence type="ECO:0000256" key="1">
    <source>
        <dbReference type="SAM" id="MobiDB-lite"/>
    </source>
</evidence>
<organism evidence="3 4">
    <name type="scientific">Reticulomyxa filosa</name>
    <dbReference type="NCBI Taxonomy" id="46433"/>
    <lineage>
        <taxon>Eukaryota</taxon>
        <taxon>Sar</taxon>
        <taxon>Rhizaria</taxon>
        <taxon>Retaria</taxon>
        <taxon>Foraminifera</taxon>
        <taxon>Monothalamids</taxon>
        <taxon>Reticulomyxidae</taxon>
        <taxon>Reticulomyxa</taxon>
    </lineage>
</organism>
<feature type="transmembrane region" description="Helical" evidence="2">
    <location>
        <begin position="535"/>
        <end position="557"/>
    </location>
</feature>
<comment type="caution">
    <text evidence="3">The sequence shown here is derived from an EMBL/GenBank/DDBJ whole genome shotgun (WGS) entry which is preliminary data.</text>
</comment>
<proteinExistence type="predicted"/>
<dbReference type="EMBL" id="ASPP01015239">
    <property type="protein sequence ID" value="ETO18258.1"/>
    <property type="molecule type" value="Genomic_DNA"/>
</dbReference>
<keyword evidence="4" id="KW-1185">Reference proteome</keyword>
<evidence type="ECO:0000313" key="4">
    <source>
        <dbReference type="Proteomes" id="UP000023152"/>
    </source>
</evidence>
<dbReference type="AlphaFoldDB" id="X6MW80"/>
<protein>
    <submittedName>
        <fullName evidence="3">Uncharacterized protein</fullName>
    </submittedName>
</protein>
<keyword evidence="2" id="KW-0812">Transmembrane</keyword>
<feature type="region of interest" description="Disordered" evidence="1">
    <location>
        <begin position="309"/>
        <end position="412"/>
    </location>
</feature>